<evidence type="ECO:0000313" key="3">
    <source>
        <dbReference type="Proteomes" id="UP001501747"/>
    </source>
</evidence>
<protein>
    <submittedName>
        <fullName evidence="2">3-oxoadipate enol-lactonase</fullName>
    </submittedName>
</protein>
<organism evidence="2 3">
    <name type="scientific">Allokutzneria multivorans</name>
    <dbReference type="NCBI Taxonomy" id="1142134"/>
    <lineage>
        <taxon>Bacteria</taxon>
        <taxon>Bacillati</taxon>
        <taxon>Actinomycetota</taxon>
        <taxon>Actinomycetes</taxon>
        <taxon>Pseudonocardiales</taxon>
        <taxon>Pseudonocardiaceae</taxon>
        <taxon>Allokutzneria</taxon>
    </lineage>
</organism>
<gene>
    <name evidence="2" type="primary">pcaD_2</name>
    <name evidence="2" type="ORF">GCM10022247_54870</name>
</gene>
<dbReference type="InterPro" id="IPR029058">
    <property type="entry name" value="AB_hydrolase_fold"/>
</dbReference>
<dbReference type="Gene3D" id="3.40.50.1820">
    <property type="entry name" value="alpha/beta hydrolase"/>
    <property type="match status" value="1"/>
</dbReference>
<accession>A0ABP7TCK2</accession>
<comment type="caution">
    <text evidence="2">The sequence shown here is derived from an EMBL/GenBank/DDBJ whole genome shotgun (WGS) entry which is preliminary data.</text>
</comment>
<evidence type="ECO:0000259" key="1">
    <source>
        <dbReference type="Pfam" id="PF12697"/>
    </source>
</evidence>
<name>A0ABP7TCK2_9PSEU</name>
<evidence type="ECO:0000313" key="2">
    <source>
        <dbReference type="EMBL" id="GAA4023523.1"/>
    </source>
</evidence>
<sequence length="253" mass="26954">MSTLAHEVTGSGQPVVLLHPVGLDHTWFAPHAAALAENYQVISVDLPNRVALDRAADAVAAVLSQHTDQPAHVIGVSMGGMVAQYLALCHGHRVASLILCATAGGFDPQARPMLRERGRSALREGMASVVEPTLTRWFSSAAKDSPLGRRCSERLLATDPADWAAAWEAISRLDTVRHLHTLAVPALVITGSLDTATPPAAAAELARALPSALLEIVPGAHHLGVFEEPRPFLDAFARFLRARTPTSRKDSDT</sequence>
<reference evidence="3" key="1">
    <citation type="journal article" date="2019" name="Int. J. Syst. Evol. Microbiol.">
        <title>The Global Catalogue of Microorganisms (GCM) 10K type strain sequencing project: providing services to taxonomists for standard genome sequencing and annotation.</title>
        <authorList>
            <consortium name="The Broad Institute Genomics Platform"/>
            <consortium name="The Broad Institute Genome Sequencing Center for Infectious Disease"/>
            <person name="Wu L."/>
            <person name="Ma J."/>
        </authorList>
    </citation>
    <scope>NUCLEOTIDE SEQUENCE [LARGE SCALE GENOMIC DNA]</scope>
    <source>
        <strain evidence="3">JCM 17342</strain>
    </source>
</reference>
<dbReference type="PANTHER" id="PTHR43433">
    <property type="entry name" value="HYDROLASE, ALPHA/BETA FOLD FAMILY PROTEIN"/>
    <property type="match status" value="1"/>
</dbReference>
<dbReference type="InterPro" id="IPR050471">
    <property type="entry name" value="AB_hydrolase"/>
</dbReference>
<dbReference type="RefSeq" id="WP_344880598.1">
    <property type="nucleotide sequence ID" value="NZ_BAABAL010000018.1"/>
</dbReference>
<proteinExistence type="predicted"/>
<keyword evidence="3" id="KW-1185">Reference proteome</keyword>
<dbReference type="EMBL" id="BAABAL010000018">
    <property type="protein sequence ID" value="GAA4023523.1"/>
    <property type="molecule type" value="Genomic_DNA"/>
</dbReference>
<dbReference type="InterPro" id="IPR000073">
    <property type="entry name" value="AB_hydrolase_1"/>
</dbReference>
<dbReference type="Pfam" id="PF12697">
    <property type="entry name" value="Abhydrolase_6"/>
    <property type="match status" value="1"/>
</dbReference>
<dbReference type="PANTHER" id="PTHR43433:SF5">
    <property type="entry name" value="AB HYDROLASE-1 DOMAIN-CONTAINING PROTEIN"/>
    <property type="match status" value="1"/>
</dbReference>
<dbReference type="Proteomes" id="UP001501747">
    <property type="component" value="Unassembled WGS sequence"/>
</dbReference>
<feature type="domain" description="AB hydrolase-1" evidence="1">
    <location>
        <begin position="15"/>
        <end position="235"/>
    </location>
</feature>
<dbReference type="SUPFAM" id="SSF53474">
    <property type="entry name" value="alpha/beta-Hydrolases"/>
    <property type="match status" value="1"/>
</dbReference>